<accession>S4TRC9</accession>
<dbReference type="InterPro" id="IPR038718">
    <property type="entry name" value="SNF2-like_sf"/>
</dbReference>
<gene>
    <name evidence="3" type="ORF">SP031_00010</name>
</gene>
<dbReference type="Gene3D" id="3.10.28.10">
    <property type="entry name" value="Homing endonucleases"/>
    <property type="match status" value="1"/>
</dbReference>
<dbReference type="SUPFAM" id="SSF52540">
    <property type="entry name" value="P-loop containing nucleoside triphosphate hydrolases"/>
    <property type="match status" value="2"/>
</dbReference>
<keyword evidence="3" id="KW-0347">Helicase</keyword>
<dbReference type="SUPFAM" id="SSF51294">
    <property type="entry name" value="Hedgehog/intein (Hint) domain"/>
    <property type="match status" value="1"/>
</dbReference>
<dbReference type="GO" id="GO:0005524">
    <property type="term" value="F:ATP binding"/>
    <property type="evidence" value="ECO:0007669"/>
    <property type="project" value="InterPro"/>
</dbReference>
<feature type="domain" description="Helicase ATP-binding" evidence="2">
    <location>
        <begin position="359"/>
        <end position="539"/>
    </location>
</feature>
<dbReference type="GO" id="GO:0004386">
    <property type="term" value="F:helicase activity"/>
    <property type="evidence" value="ECO:0007669"/>
    <property type="project" value="UniProtKB-KW"/>
</dbReference>
<dbReference type="InterPro" id="IPR004042">
    <property type="entry name" value="Intein_endonuc_central"/>
</dbReference>
<dbReference type="EMBL" id="KC139518">
    <property type="protein sequence ID" value="AGF88203.1"/>
    <property type="molecule type" value="Genomic_DNA"/>
</dbReference>
<dbReference type="InterPro" id="IPR036844">
    <property type="entry name" value="Hint_dom_sf"/>
</dbReference>
<name>S4TRC9_9CAUD</name>
<evidence type="ECO:0000313" key="3">
    <source>
        <dbReference type="EMBL" id="AGF88203.1"/>
    </source>
</evidence>
<dbReference type="GeneID" id="16253887"/>
<organism evidence="3 4">
    <name type="scientific">Salmonella phage FSL SP-031</name>
    <dbReference type="NCBI Taxonomy" id="1173749"/>
    <lineage>
        <taxon>Viruses</taxon>
        <taxon>Duplodnaviria</taxon>
        <taxon>Heunggongvirae</taxon>
        <taxon>Uroviricota</taxon>
        <taxon>Caudoviricetes</taxon>
        <taxon>Sarkviridae</taxon>
        <taxon>Guernseyvirinae</taxon>
        <taxon>Cornellvirus</taxon>
        <taxon>Cornellvirus SP31</taxon>
    </lineage>
</organism>
<keyword evidence="3" id="KW-0547">Nucleotide-binding</keyword>
<keyword evidence="4" id="KW-1185">Reference proteome</keyword>
<proteinExistence type="predicted"/>
<dbReference type="GO" id="GO:0004519">
    <property type="term" value="F:endonuclease activity"/>
    <property type="evidence" value="ECO:0007669"/>
    <property type="project" value="InterPro"/>
</dbReference>
<dbReference type="InterPro" id="IPR014001">
    <property type="entry name" value="Helicase_ATP-bd"/>
</dbReference>
<keyword evidence="3" id="KW-0067">ATP-binding</keyword>
<evidence type="ECO:0000259" key="1">
    <source>
        <dbReference type="PROSITE" id="PS50819"/>
    </source>
</evidence>
<dbReference type="Gene3D" id="3.40.50.10810">
    <property type="entry name" value="Tandem AAA-ATPase domain"/>
    <property type="match status" value="1"/>
</dbReference>
<evidence type="ECO:0000259" key="2">
    <source>
        <dbReference type="PROSITE" id="PS51192"/>
    </source>
</evidence>
<dbReference type="Gene3D" id="2.170.16.10">
    <property type="entry name" value="Hedgehog/Intein (Hint) domain"/>
    <property type="match status" value="2"/>
</dbReference>
<dbReference type="KEGG" id="vg:16253887"/>
<dbReference type="RefSeq" id="YP_008239599.1">
    <property type="nucleotide sequence ID" value="NC_021775.1"/>
</dbReference>
<sequence length="824" mass="92615">MTNFIRRPYQKLITAHIMKHPRANVFATMGSGKCLKINTKIIMFDGSIKNVQDVVVGDLLMGPDSTPRRVLSLGRGREMMYEVTPAKGDSYTVNESHILSLRTTTGTRNKTWPDNTVFDIPLKDWLKLPEWLRGRNGLLKGWRTAVDFGRKEQDDVMLPPYLLGLWLGDGTTSEGAITSGNNEKEIRDYLEAYAARNGMKIRKDGITWHISYGNTGHKKQGFTDALKRAGVLNNKHIPHNYKCGDRQQRAELLAGLLDSDGYYCNGGFDWISVKEVLADDICYLARSLGFAAYKSTTRKQCVNTGAWGDYWRVSLSGDFSWLPFVRGRHLNIPPRKIAKNVLNVGIKSIEPVGVDDYYGFTIDGDHRFLLGDFTVTHNTGATMWSLNKMFQSGILEDWDQESWKGDRVLVLAPLRVASGTWPAEQTKWQFPALRVVDGTGSRQYREDVMLNDDANVVCCNYDILEWLVEFWGDRWPFTVIVADESTKLKSFRSRGGSKRARALGKVAHKKIKRFINLTGTPAPNGLKDLWGQCWFLDAGQRLGSSYQAFTDRWFVSIQEGGHHAAKSFKPRSGADTEIHQKIADISLTVDAAEYFGCDKPVMVPVVVPLPSKARKVYDQMEKELFAQLEAGEVEAANAAARTQKCLQIASGAVYTTGDDGEATKEWEAIHNAKLEALDSIYDELNGAPLLVAYQFQHDRARILKKFPEAVALAKGKRGNDQIDAWNRGEIPMLLVHPASAGHGLNLQDGGCHLAFYSMTWNYEHYAQVIERIGPVRQHQAGHPRPVFVYQIQAADTLDQVVQARVEGKEEVQDLLMQYCKQKRG</sequence>
<dbReference type="OrthoDB" id="230at10239"/>
<dbReference type="PROSITE" id="PS51192">
    <property type="entry name" value="HELICASE_ATP_BIND_1"/>
    <property type="match status" value="1"/>
</dbReference>
<dbReference type="Pfam" id="PF00176">
    <property type="entry name" value="SNF2-rel_dom"/>
    <property type="match status" value="1"/>
</dbReference>
<feature type="domain" description="DOD-type homing endonuclease" evidence="1">
    <location>
        <begin position="162"/>
        <end position="290"/>
    </location>
</feature>
<protein>
    <submittedName>
        <fullName evidence="3">Helicase</fullName>
    </submittedName>
</protein>
<dbReference type="SUPFAM" id="SSF55608">
    <property type="entry name" value="Homing endonucleases"/>
    <property type="match status" value="1"/>
</dbReference>
<dbReference type="Gene3D" id="3.40.50.300">
    <property type="entry name" value="P-loop containing nucleotide triphosphate hydrolases"/>
    <property type="match status" value="1"/>
</dbReference>
<dbReference type="Proteomes" id="UP000014991">
    <property type="component" value="Segment"/>
</dbReference>
<keyword evidence="3" id="KW-0378">Hydrolase</keyword>
<reference evidence="3 4" key="1">
    <citation type="journal article" date="2013" name="BMC Genomics">
        <title>Genomic characterization provides new insight into Salmonella phage diversity.</title>
        <authorList>
            <person name="Moreno Switt A.I."/>
            <person name="Orsi R.H."/>
            <person name="den Bakker H.C."/>
            <person name="Vongkamjan K."/>
            <person name="Altier C."/>
            <person name="Wiedmann M."/>
        </authorList>
    </citation>
    <scope>NUCLEOTIDE SEQUENCE [LARGE SCALE GENOMIC DNA]</scope>
</reference>
<dbReference type="PANTHER" id="PTHR10799">
    <property type="entry name" value="SNF2/RAD54 HELICASE FAMILY"/>
    <property type="match status" value="1"/>
</dbReference>
<dbReference type="PROSITE" id="PS50819">
    <property type="entry name" value="INTEIN_ENDONUCLEASE"/>
    <property type="match status" value="1"/>
</dbReference>
<dbReference type="Pfam" id="PF05203">
    <property type="entry name" value="Hom_end_hint"/>
    <property type="match status" value="1"/>
</dbReference>
<dbReference type="InterPro" id="IPR027417">
    <property type="entry name" value="P-loop_NTPase"/>
</dbReference>
<dbReference type="GO" id="GO:0030908">
    <property type="term" value="P:protein splicing"/>
    <property type="evidence" value="ECO:0007669"/>
    <property type="project" value="InterPro"/>
</dbReference>
<dbReference type="InterPro" id="IPR007868">
    <property type="entry name" value="Hom_end_hint"/>
</dbReference>
<evidence type="ECO:0000313" key="4">
    <source>
        <dbReference type="Proteomes" id="UP000014991"/>
    </source>
</evidence>
<dbReference type="InterPro" id="IPR027434">
    <property type="entry name" value="Homing_endonucl"/>
</dbReference>
<dbReference type="InterPro" id="IPR000330">
    <property type="entry name" value="SNF2_N"/>
</dbReference>